<gene>
    <name evidence="2" type="ORF">PHLCEN_2v8355</name>
</gene>
<comment type="caution">
    <text evidence="2">The sequence shown here is derived from an EMBL/GenBank/DDBJ whole genome shotgun (WGS) entry which is preliminary data.</text>
</comment>
<name>A0A2R6NTW4_9APHY</name>
<feature type="compositionally biased region" description="Polar residues" evidence="1">
    <location>
        <begin position="64"/>
        <end position="79"/>
    </location>
</feature>
<evidence type="ECO:0000313" key="2">
    <source>
        <dbReference type="EMBL" id="PSR76597.1"/>
    </source>
</evidence>
<dbReference type="EMBL" id="MLYV02000838">
    <property type="protein sequence ID" value="PSR76597.1"/>
    <property type="molecule type" value="Genomic_DNA"/>
</dbReference>
<evidence type="ECO:0000256" key="1">
    <source>
        <dbReference type="SAM" id="MobiDB-lite"/>
    </source>
</evidence>
<dbReference type="OrthoDB" id="3220023at2759"/>
<proteinExistence type="predicted"/>
<dbReference type="AlphaFoldDB" id="A0A2R6NTW4"/>
<keyword evidence="3" id="KW-1185">Reference proteome</keyword>
<accession>A0A2R6NTW4</accession>
<feature type="region of interest" description="Disordered" evidence="1">
    <location>
        <begin position="56"/>
        <end position="114"/>
    </location>
</feature>
<reference evidence="2 3" key="1">
    <citation type="submission" date="2018-02" db="EMBL/GenBank/DDBJ databases">
        <title>Genome sequence of the basidiomycete white-rot fungus Phlebia centrifuga.</title>
        <authorList>
            <person name="Granchi Z."/>
            <person name="Peng M."/>
            <person name="de Vries R.P."/>
            <person name="Hilden K."/>
            <person name="Makela M.R."/>
            <person name="Grigoriev I."/>
            <person name="Riley R."/>
        </authorList>
    </citation>
    <scope>NUCLEOTIDE SEQUENCE [LARGE SCALE GENOMIC DNA]</scope>
    <source>
        <strain evidence="2 3">FBCC195</strain>
    </source>
</reference>
<protein>
    <submittedName>
        <fullName evidence="2">Uncharacterized protein</fullName>
    </submittedName>
</protein>
<dbReference type="Proteomes" id="UP000186601">
    <property type="component" value="Unassembled WGS sequence"/>
</dbReference>
<sequence>MSLELLPVAQAQVILNQPMEIGLYTQLTHRSQVAVELRARRIYGCRHCEQSNISLDTEAPLSAPGTTHMSTMQTPAESSTKLKEKTRGSHPKAGQGKPLKLFGFDGFRSHAKEK</sequence>
<evidence type="ECO:0000313" key="3">
    <source>
        <dbReference type="Proteomes" id="UP000186601"/>
    </source>
</evidence>
<organism evidence="2 3">
    <name type="scientific">Hermanssonia centrifuga</name>
    <dbReference type="NCBI Taxonomy" id="98765"/>
    <lineage>
        <taxon>Eukaryota</taxon>
        <taxon>Fungi</taxon>
        <taxon>Dikarya</taxon>
        <taxon>Basidiomycota</taxon>
        <taxon>Agaricomycotina</taxon>
        <taxon>Agaricomycetes</taxon>
        <taxon>Polyporales</taxon>
        <taxon>Meruliaceae</taxon>
        <taxon>Hermanssonia</taxon>
    </lineage>
</organism>